<protein>
    <submittedName>
        <fullName evidence="7">Choline transporter</fullName>
    </submittedName>
</protein>
<dbReference type="PANTHER" id="PTHR45649">
    <property type="entry name" value="AMINO-ACID PERMEASE BAT1"/>
    <property type="match status" value="1"/>
</dbReference>
<feature type="transmembrane region" description="Helical" evidence="6">
    <location>
        <begin position="295"/>
        <end position="315"/>
    </location>
</feature>
<keyword evidence="4 6" id="KW-1133">Transmembrane helix</keyword>
<feature type="transmembrane region" description="Helical" evidence="6">
    <location>
        <begin position="375"/>
        <end position="394"/>
    </location>
</feature>
<keyword evidence="3 6" id="KW-0812">Transmembrane</keyword>
<feature type="transmembrane region" description="Helical" evidence="6">
    <location>
        <begin position="47"/>
        <end position="66"/>
    </location>
</feature>
<evidence type="ECO:0000256" key="3">
    <source>
        <dbReference type="ARBA" id="ARBA00022692"/>
    </source>
</evidence>
<dbReference type="InterPro" id="IPR002293">
    <property type="entry name" value="AA/rel_permease1"/>
</dbReference>
<dbReference type="GO" id="GO:0022857">
    <property type="term" value="F:transmembrane transporter activity"/>
    <property type="evidence" value="ECO:0007669"/>
    <property type="project" value="InterPro"/>
</dbReference>
<proteinExistence type="predicted"/>
<sequence>MPVMDRFCFGFAFEPHIWRSHKYHLGYEAFQSWLQGFTNADQIREPGLLTSGFCTLCIAASLAEFLSAYPTRVLSWFTAWANIAAWICLCATASLFGSQLVFGTVILGHPDFNLQRWHVFLIYVGFNMIAFLVNAFWNSVLSALNRAALIWSLCGFSIIFITVLACASPNYNSASFVFANFINETGSSVRSSPSLSFQYSNYRQPGPDGLAWLLGLLQGGLCLVGVDAVAHMIEEIPNPTVDGPLIMVACVAIGLATSLILIIALLFVSRDIDTIITSGAGPLLQIFFDATKSKVGSICLLLFPIGCLLLGVVAITTTSSRMIYALARDSGLPFSPIWTTVHARLKTPVNALALNTAAVICCGCIFLGSSSAFNALSSATVICFDISYCLPILIHCIRGRKLLPARPWSLYPSIGWIVNLVAIAYISFTTVLFMFPPTRSVTGSTMSKDVHFRGNFKNLTDGWFSCLVDYAIATTGAFALLSAIYWFVRGQKRFMQVVVNAEIGFPEARASIDPTKSDV</sequence>
<evidence type="ECO:0000256" key="4">
    <source>
        <dbReference type="ARBA" id="ARBA00022989"/>
    </source>
</evidence>
<comment type="caution">
    <text evidence="7">The sequence shown here is derived from an EMBL/GenBank/DDBJ whole genome shotgun (WGS) entry which is preliminary data.</text>
</comment>
<dbReference type="EMBL" id="JAPWDO010000003">
    <property type="protein sequence ID" value="KAJ5479328.1"/>
    <property type="molecule type" value="Genomic_DNA"/>
</dbReference>
<reference evidence="7" key="2">
    <citation type="journal article" date="2023" name="IMA Fungus">
        <title>Comparative genomic study of the Penicillium genus elucidates a diverse pangenome and 15 lateral gene transfer events.</title>
        <authorList>
            <person name="Petersen C."/>
            <person name="Sorensen T."/>
            <person name="Nielsen M.R."/>
            <person name="Sondergaard T.E."/>
            <person name="Sorensen J.L."/>
            <person name="Fitzpatrick D.A."/>
            <person name="Frisvad J.C."/>
            <person name="Nielsen K.L."/>
        </authorList>
    </citation>
    <scope>NUCLEOTIDE SEQUENCE</scope>
    <source>
        <strain evidence="7">IBT 17660</strain>
    </source>
</reference>
<accession>A0A9W9WYX5</accession>
<keyword evidence="8" id="KW-1185">Reference proteome</keyword>
<feature type="transmembrane region" description="Helical" evidence="6">
    <location>
        <begin position="73"/>
        <end position="97"/>
    </location>
</feature>
<comment type="subcellular location">
    <subcellularLocation>
        <location evidence="1">Membrane</location>
        <topology evidence="1">Multi-pass membrane protein</topology>
    </subcellularLocation>
</comment>
<dbReference type="Proteomes" id="UP001147760">
    <property type="component" value="Unassembled WGS sequence"/>
</dbReference>
<dbReference type="OrthoDB" id="4476201at2759"/>
<dbReference type="AlphaFoldDB" id="A0A9W9WYX5"/>
<gene>
    <name evidence="7" type="ORF">N7530_004837</name>
</gene>
<feature type="transmembrane region" description="Helical" evidence="6">
    <location>
        <begin position="149"/>
        <end position="171"/>
    </location>
</feature>
<feature type="transmembrane region" description="Helical" evidence="6">
    <location>
        <begin position="462"/>
        <end position="488"/>
    </location>
</feature>
<evidence type="ECO:0000256" key="1">
    <source>
        <dbReference type="ARBA" id="ARBA00004141"/>
    </source>
</evidence>
<evidence type="ECO:0000256" key="2">
    <source>
        <dbReference type="ARBA" id="ARBA00022448"/>
    </source>
</evidence>
<feature type="transmembrane region" description="Helical" evidence="6">
    <location>
        <begin position="210"/>
        <end position="233"/>
    </location>
</feature>
<evidence type="ECO:0000256" key="5">
    <source>
        <dbReference type="ARBA" id="ARBA00023136"/>
    </source>
</evidence>
<feature type="transmembrane region" description="Helical" evidence="6">
    <location>
        <begin position="117"/>
        <end position="137"/>
    </location>
</feature>
<dbReference type="Pfam" id="PF13520">
    <property type="entry name" value="AA_permease_2"/>
    <property type="match status" value="1"/>
</dbReference>
<organism evidence="7 8">
    <name type="scientific">Penicillium desertorum</name>
    <dbReference type="NCBI Taxonomy" id="1303715"/>
    <lineage>
        <taxon>Eukaryota</taxon>
        <taxon>Fungi</taxon>
        <taxon>Dikarya</taxon>
        <taxon>Ascomycota</taxon>
        <taxon>Pezizomycotina</taxon>
        <taxon>Eurotiomycetes</taxon>
        <taxon>Eurotiomycetidae</taxon>
        <taxon>Eurotiales</taxon>
        <taxon>Aspergillaceae</taxon>
        <taxon>Penicillium</taxon>
    </lineage>
</organism>
<name>A0A9W9WYX5_9EURO</name>
<keyword evidence="2" id="KW-0813">Transport</keyword>
<feature type="transmembrane region" description="Helical" evidence="6">
    <location>
        <begin position="414"/>
        <end position="435"/>
    </location>
</feature>
<dbReference type="PIRSF" id="PIRSF006060">
    <property type="entry name" value="AA_transporter"/>
    <property type="match status" value="1"/>
</dbReference>
<reference evidence="7" key="1">
    <citation type="submission" date="2022-12" db="EMBL/GenBank/DDBJ databases">
        <authorList>
            <person name="Petersen C."/>
        </authorList>
    </citation>
    <scope>NUCLEOTIDE SEQUENCE</scope>
    <source>
        <strain evidence="7">IBT 17660</strain>
    </source>
</reference>
<evidence type="ECO:0000313" key="8">
    <source>
        <dbReference type="Proteomes" id="UP001147760"/>
    </source>
</evidence>
<dbReference type="Gene3D" id="1.20.1740.10">
    <property type="entry name" value="Amino acid/polyamine transporter I"/>
    <property type="match status" value="1"/>
</dbReference>
<dbReference type="GO" id="GO:0016020">
    <property type="term" value="C:membrane"/>
    <property type="evidence" value="ECO:0007669"/>
    <property type="project" value="UniProtKB-SubCell"/>
</dbReference>
<keyword evidence="5 6" id="KW-0472">Membrane</keyword>
<dbReference type="PANTHER" id="PTHR45649:SF14">
    <property type="entry name" value="GABA PERMEASE"/>
    <property type="match status" value="1"/>
</dbReference>
<feature type="transmembrane region" description="Helical" evidence="6">
    <location>
        <begin position="245"/>
        <end position="268"/>
    </location>
</feature>
<evidence type="ECO:0000256" key="6">
    <source>
        <dbReference type="SAM" id="Phobius"/>
    </source>
</evidence>
<evidence type="ECO:0000313" key="7">
    <source>
        <dbReference type="EMBL" id="KAJ5479328.1"/>
    </source>
</evidence>